<feature type="region of interest" description="Disordered" evidence="1">
    <location>
        <begin position="229"/>
        <end position="260"/>
    </location>
</feature>
<organism evidence="2">
    <name type="scientific">Mesocestoides corti</name>
    <name type="common">Flatworm</name>
    <dbReference type="NCBI Taxonomy" id="53468"/>
    <lineage>
        <taxon>Eukaryota</taxon>
        <taxon>Metazoa</taxon>
        <taxon>Spiralia</taxon>
        <taxon>Lophotrochozoa</taxon>
        <taxon>Platyhelminthes</taxon>
        <taxon>Cestoda</taxon>
        <taxon>Eucestoda</taxon>
        <taxon>Cyclophyllidea</taxon>
        <taxon>Mesocestoididae</taxon>
        <taxon>Mesocestoides</taxon>
    </lineage>
</organism>
<dbReference type="WBParaSite" id="MCU_010480-RC">
    <property type="protein sequence ID" value="MCU_010480-RC"/>
    <property type="gene ID" value="MCU_010480"/>
</dbReference>
<reference evidence="2" key="1">
    <citation type="submission" date="2019-11" db="UniProtKB">
        <authorList>
            <consortium name="WormBaseParasite"/>
        </authorList>
    </citation>
    <scope>IDENTIFICATION</scope>
</reference>
<dbReference type="AlphaFoldDB" id="A0A5K3FVS8"/>
<sequence length="617" mass="67769">MDESEFVVVEEGHNEEVKVAISDLKEAEQAYRAAHDALVKSNILLQDTLSLTLELALKKITPDFASDTDEITKKINESLYSSTEAVLRDHVKSLCSKLVAVNDEYEKLAKKFKAFKPPESFEPMPHLERLATILDQIDELLPNEGTPAEAPSTDIEKLCARAESIRDRVGLALEASGDKQLDTKPEVIRNVFEEPRAPLSESESQMSYFLSHHLPSFNLIRKTSSEVSLSHPQHHQHAVPTPYYSQHHQSPSRLNSTYQPDPHIGSTRRSLFVDDDVQLPLGHVQRLKKKLIVSLEERSNHVPSDLRVLPKRIPGAKDLFGGTRDTASQITSPAPLPLKRPPTKSEAISLRKSIASLAAAAALQRNESVRAKEVIVDGCGGERIHVVASPTHKLVSAQTQTELAGACPWWGVMLDGPVWRPRSMSFSAASSGIGMDDGSNFQEEFSSVSKNCWVCCKHSAAFAGGGGAGCGINQLQPGGIGSTTPDLLNEISRMIREEVTSVLQVEMANILDQQRDLIQQAIKPLAEENQADRKPSGSQGQPLQNSASAAAYPEFSSSSDTPLRESQLQQPTALPLEHSFHNSPSFLPEEETPVCPSCSLRCSDRFMLELHLDQCLK</sequence>
<name>A0A5K3FVS8_MESCO</name>
<feature type="region of interest" description="Disordered" evidence="1">
    <location>
        <begin position="528"/>
        <end position="571"/>
    </location>
</feature>
<feature type="compositionally biased region" description="Polar residues" evidence="1">
    <location>
        <begin position="243"/>
        <end position="259"/>
    </location>
</feature>
<evidence type="ECO:0000256" key="1">
    <source>
        <dbReference type="SAM" id="MobiDB-lite"/>
    </source>
</evidence>
<feature type="compositionally biased region" description="Polar residues" evidence="1">
    <location>
        <begin position="555"/>
        <end position="571"/>
    </location>
</feature>
<proteinExistence type="predicted"/>
<evidence type="ECO:0000313" key="2">
    <source>
        <dbReference type="WBParaSite" id="MCU_010480-RC"/>
    </source>
</evidence>
<feature type="compositionally biased region" description="Polar residues" evidence="1">
    <location>
        <begin position="536"/>
        <end position="548"/>
    </location>
</feature>
<feature type="region of interest" description="Disordered" evidence="1">
    <location>
        <begin position="319"/>
        <end position="342"/>
    </location>
</feature>
<protein>
    <submittedName>
        <fullName evidence="2">UBZ4-type domain-containing protein</fullName>
    </submittedName>
</protein>
<accession>A0A5K3FVS8</accession>